<evidence type="ECO:0000313" key="2">
    <source>
        <dbReference type="EMBL" id="GLY91918.1"/>
    </source>
</evidence>
<feature type="region of interest" description="Disordered" evidence="1">
    <location>
        <begin position="41"/>
        <end position="80"/>
    </location>
</feature>
<keyword evidence="3" id="KW-1185">Reference proteome</keyword>
<sequence>MTDTVVEYESAEQLPVPVPSGTGRGVIALTLPCEALAGVCGGEAGPRTPHPATRGNRPPAGRHRRCGPYGRAATSDLGRR</sequence>
<evidence type="ECO:0000256" key="1">
    <source>
        <dbReference type="SAM" id="MobiDB-lite"/>
    </source>
</evidence>
<dbReference type="Proteomes" id="UP001165074">
    <property type="component" value="Unassembled WGS sequence"/>
</dbReference>
<dbReference type="EMBL" id="BSTK01000023">
    <property type="protein sequence ID" value="GLY91918.1"/>
    <property type="molecule type" value="Genomic_DNA"/>
</dbReference>
<evidence type="ECO:0000313" key="3">
    <source>
        <dbReference type="Proteomes" id="UP001165074"/>
    </source>
</evidence>
<reference evidence="2" key="1">
    <citation type="submission" date="2023-03" db="EMBL/GenBank/DDBJ databases">
        <title>Actinoallomurus iriomotensis NBRC 103684.</title>
        <authorList>
            <person name="Ichikawa N."/>
            <person name="Sato H."/>
            <person name="Tonouchi N."/>
        </authorList>
    </citation>
    <scope>NUCLEOTIDE SEQUENCE</scope>
    <source>
        <strain evidence="2">NBRC 103684</strain>
    </source>
</reference>
<gene>
    <name evidence="2" type="ORF">Airi02_098460</name>
</gene>
<accession>A0A9W6SE46</accession>
<protein>
    <submittedName>
        <fullName evidence="2">Uncharacterized protein</fullName>
    </submittedName>
</protein>
<name>A0A9W6SE46_9ACTN</name>
<proteinExistence type="predicted"/>
<dbReference type="AlphaFoldDB" id="A0A9W6SE46"/>
<organism evidence="2 3">
    <name type="scientific">Actinoallomurus iriomotensis</name>
    <dbReference type="NCBI Taxonomy" id="478107"/>
    <lineage>
        <taxon>Bacteria</taxon>
        <taxon>Bacillati</taxon>
        <taxon>Actinomycetota</taxon>
        <taxon>Actinomycetes</taxon>
        <taxon>Streptosporangiales</taxon>
        <taxon>Thermomonosporaceae</taxon>
        <taxon>Actinoallomurus</taxon>
    </lineage>
</organism>
<comment type="caution">
    <text evidence="2">The sequence shown here is derived from an EMBL/GenBank/DDBJ whole genome shotgun (WGS) entry which is preliminary data.</text>
</comment>